<dbReference type="AlphaFoldDB" id="A0A812NVC2"/>
<feature type="region of interest" description="Disordered" evidence="1">
    <location>
        <begin position="407"/>
        <end position="426"/>
    </location>
</feature>
<evidence type="ECO:0000256" key="1">
    <source>
        <dbReference type="SAM" id="MobiDB-lite"/>
    </source>
</evidence>
<comment type="caution">
    <text evidence="2">The sequence shown here is derived from an EMBL/GenBank/DDBJ whole genome shotgun (WGS) entry which is preliminary data.</text>
</comment>
<keyword evidence="3" id="KW-1185">Reference proteome</keyword>
<feature type="region of interest" description="Disordered" evidence="1">
    <location>
        <begin position="38"/>
        <end position="91"/>
    </location>
</feature>
<reference evidence="2" key="1">
    <citation type="submission" date="2021-02" db="EMBL/GenBank/DDBJ databases">
        <authorList>
            <person name="Dougan E. K."/>
            <person name="Rhodes N."/>
            <person name="Thang M."/>
            <person name="Chan C."/>
        </authorList>
    </citation>
    <scope>NUCLEOTIDE SEQUENCE</scope>
</reference>
<name>A0A812NVC2_9DINO</name>
<dbReference type="Proteomes" id="UP000601435">
    <property type="component" value="Unassembled WGS sequence"/>
</dbReference>
<feature type="compositionally biased region" description="Low complexity" evidence="1">
    <location>
        <begin position="469"/>
        <end position="480"/>
    </location>
</feature>
<feature type="compositionally biased region" description="Polar residues" evidence="1">
    <location>
        <begin position="501"/>
        <end position="515"/>
    </location>
</feature>
<evidence type="ECO:0000313" key="3">
    <source>
        <dbReference type="Proteomes" id="UP000601435"/>
    </source>
</evidence>
<dbReference type="Gene3D" id="1.20.920.20">
    <property type="match status" value="1"/>
</dbReference>
<feature type="region of interest" description="Disordered" evidence="1">
    <location>
        <begin position="316"/>
        <end position="391"/>
    </location>
</feature>
<proteinExistence type="predicted"/>
<organism evidence="2 3">
    <name type="scientific">Symbiodinium necroappetens</name>
    <dbReference type="NCBI Taxonomy" id="1628268"/>
    <lineage>
        <taxon>Eukaryota</taxon>
        <taxon>Sar</taxon>
        <taxon>Alveolata</taxon>
        <taxon>Dinophyceae</taxon>
        <taxon>Suessiales</taxon>
        <taxon>Symbiodiniaceae</taxon>
        <taxon>Symbiodinium</taxon>
    </lineage>
</organism>
<sequence length="534" mass="56927">MQRMLKSACRDAASLTEQADALNAVATSLCPEGQQLRPAVPAAHPKPQAAQPCQQPLPADEGAGSYPPEPSLQTAQTVQGPEDAVQEAAPTVHHEEITNVSNEVLRLRLLKSQHEELKSQLSRAEAQLRRLSPHAVFQLRSYLEKNLREPSLAMQVQEAIVRLMQCLLAIFKVEVPSLTAEALLSGARKLFRDPHSFTSKLCGMAAFSSDEAKKLAPFLTSGSQFRRVREKEVNECYEALHGWLSAFYTYSSVSDQVVITVQQLEKQEWLLRRLNNQAMDLLLVPAVPSSSASVSGGVPAPQVASTFAAVSARTSQPVPSHAKAASSARVTASPLTRSRRGLQGFPAGPTALRPALGRSRATAAWSSEIEGTHSRSQSPVQASGSSRVSARPRAISSVAFGSPAMVSARSKEATSPAKAAATAPLGRARADTACGIFAGSASVEGLARVHSDKALTRSPRTVGRHDSRSPSPGTGRTSPSVPQRMRGPPQTFKVRRDTRPISPSASEGVISTAQRMVSAPTELASRSVAVRTSK</sequence>
<feature type="compositionally biased region" description="Polar residues" evidence="1">
    <location>
        <begin position="374"/>
        <end position="388"/>
    </location>
</feature>
<accession>A0A812NVC2</accession>
<dbReference type="EMBL" id="CAJNJA010013241">
    <property type="protein sequence ID" value="CAE7316433.1"/>
    <property type="molecule type" value="Genomic_DNA"/>
</dbReference>
<evidence type="ECO:0000313" key="2">
    <source>
        <dbReference type="EMBL" id="CAE7316433.1"/>
    </source>
</evidence>
<feature type="compositionally biased region" description="Low complexity" evidence="1">
    <location>
        <begin position="38"/>
        <end position="59"/>
    </location>
</feature>
<gene>
    <name evidence="2" type="ORF">SNEC2469_LOCUS7892</name>
</gene>
<feature type="non-terminal residue" evidence="2">
    <location>
        <position position="534"/>
    </location>
</feature>
<protein>
    <submittedName>
        <fullName evidence="2">Uncharacterized protein</fullName>
    </submittedName>
</protein>
<feature type="compositionally biased region" description="Low complexity" evidence="1">
    <location>
        <begin position="413"/>
        <end position="426"/>
    </location>
</feature>
<feature type="region of interest" description="Disordered" evidence="1">
    <location>
        <begin position="447"/>
        <end position="534"/>
    </location>
</feature>
<dbReference type="OrthoDB" id="431333at2759"/>